<proteinExistence type="predicted"/>
<comment type="caution">
    <text evidence="4">The sequence shown here is derived from an EMBL/GenBank/DDBJ whole genome shotgun (WGS) entry which is preliminary data.</text>
</comment>
<dbReference type="GO" id="GO:0005634">
    <property type="term" value="C:nucleus"/>
    <property type="evidence" value="ECO:0007669"/>
    <property type="project" value="UniProtKB-SubCell"/>
</dbReference>
<dbReference type="Proteomes" id="UP000475862">
    <property type="component" value="Unassembled WGS sequence"/>
</dbReference>
<name>A0A6G0TBV0_APHGL</name>
<dbReference type="AlphaFoldDB" id="A0A6G0TBV0"/>
<feature type="domain" description="HTH psq-type" evidence="3">
    <location>
        <begin position="18"/>
        <end position="57"/>
    </location>
</feature>
<evidence type="ECO:0000256" key="1">
    <source>
        <dbReference type="ARBA" id="ARBA00004123"/>
    </source>
</evidence>
<dbReference type="OrthoDB" id="6623948at2759"/>
<evidence type="ECO:0000313" key="4">
    <source>
        <dbReference type="EMBL" id="KAE9530091.1"/>
    </source>
</evidence>
<feature type="compositionally biased region" description="Low complexity" evidence="2">
    <location>
        <begin position="324"/>
        <end position="334"/>
    </location>
</feature>
<protein>
    <recommendedName>
        <fullName evidence="3">HTH psq-type domain-containing protein</fullName>
    </recommendedName>
</protein>
<reference evidence="4 5" key="1">
    <citation type="submission" date="2019-08" db="EMBL/GenBank/DDBJ databases">
        <title>The genome of the soybean aphid Biotype 1, its phylome, world population structure and adaptation to the North American continent.</title>
        <authorList>
            <person name="Giordano R."/>
            <person name="Donthu R.K."/>
            <person name="Hernandez A.G."/>
            <person name="Wright C.L."/>
            <person name="Zimin A.V."/>
        </authorList>
    </citation>
    <scope>NUCLEOTIDE SEQUENCE [LARGE SCALE GENOMIC DNA]</scope>
    <source>
        <tissue evidence="4">Whole aphids</tissue>
    </source>
</reference>
<gene>
    <name evidence="4" type="ORF">AGLY_011553</name>
</gene>
<dbReference type="SUPFAM" id="SSF46689">
    <property type="entry name" value="Homeodomain-like"/>
    <property type="match status" value="1"/>
</dbReference>
<feature type="region of interest" description="Disordered" evidence="2">
    <location>
        <begin position="311"/>
        <end position="334"/>
    </location>
</feature>
<dbReference type="Pfam" id="PF05225">
    <property type="entry name" value="HTH_psq"/>
    <property type="match status" value="1"/>
</dbReference>
<dbReference type="Gene3D" id="1.10.10.60">
    <property type="entry name" value="Homeodomain-like"/>
    <property type="match status" value="1"/>
</dbReference>
<dbReference type="InterPro" id="IPR007889">
    <property type="entry name" value="HTH_Psq"/>
</dbReference>
<accession>A0A6G0TBV0</accession>
<dbReference type="EMBL" id="VYZN01000043">
    <property type="protein sequence ID" value="KAE9530091.1"/>
    <property type="molecule type" value="Genomic_DNA"/>
</dbReference>
<evidence type="ECO:0000313" key="5">
    <source>
        <dbReference type="Proteomes" id="UP000475862"/>
    </source>
</evidence>
<comment type="subcellular location">
    <subcellularLocation>
        <location evidence="1">Nucleus</location>
    </subcellularLocation>
</comment>
<dbReference type="GO" id="GO:0003677">
    <property type="term" value="F:DNA binding"/>
    <property type="evidence" value="ECO:0007669"/>
    <property type="project" value="InterPro"/>
</dbReference>
<dbReference type="InterPro" id="IPR009057">
    <property type="entry name" value="Homeodomain-like_sf"/>
</dbReference>
<evidence type="ECO:0000256" key="2">
    <source>
        <dbReference type="SAM" id="MobiDB-lite"/>
    </source>
</evidence>
<keyword evidence="5" id="KW-1185">Reference proteome</keyword>
<organism evidence="4 5">
    <name type="scientific">Aphis glycines</name>
    <name type="common">Soybean aphid</name>
    <dbReference type="NCBI Taxonomy" id="307491"/>
    <lineage>
        <taxon>Eukaryota</taxon>
        <taxon>Metazoa</taxon>
        <taxon>Ecdysozoa</taxon>
        <taxon>Arthropoda</taxon>
        <taxon>Hexapoda</taxon>
        <taxon>Insecta</taxon>
        <taxon>Pterygota</taxon>
        <taxon>Neoptera</taxon>
        <taxon>Paraneoptera</taxon>
        <taxon>Hemiptera</taxon>
        <taxon>Sternorrhyncha</taxon>
        <taxon>Aphidomorpha</taxon>
        <taxon>Aphidoidea</taxon>
        <taxon>Aphididae</taxon>
        <taxon>Aphidini</taxon>
        <taxon>Aphis</taxon>
        <taxon>Aphis</taxon>
    </lineage>
</organism>
<sequence>MPRNHKKNFAGRYNLKYTNENLSLAVNAVKRKQLTLRKASEQYGIPRTTLKRKVSGTHTRSYGRQKVLNELEETNLCEGRSEKRFKNNLPGTNFVKHFSKRHPELSEWFGENIKRARANITNEVVNNFFDNLSQSLENVFPCSIINYDETNFTDDPKKQKIITKRGSKHPENILDASKTSISVMMAGNAEGELLPPYIVYKAENLYPTWTENGPQGTRGVVSKSKFPMLLKSTIDALQSKSTNLIAGFSACGICPLNRLQVLKKLPDSESSLESSTISWSSSIIETLKTLRCPEQREGNRVRGKKLNIEPSKSFGVEEEESDLHSSIDSPDSISDISSIEETNAEVESLSPIDSNDNNIIACLLNNETVYLVDEFIVARFESKKRGLLYVEDEINLQIPINAHNKTSATPNLTPSSRLFIQEIINMPTPKKCQNSQLTSFLSNENSDNTVVETPT</sequence>
<evidence type="ECO:0000259" key="3">
    <source>
        <dbReference type="Pfam" id="PF05225"/>
    </source>
</evidence>